<evidence type="ECO:0000256" key="1">
    <source>
        <dbReference type="SAM" id="MobiDB-lite"/>
    </source>
</evidence>
<organism evidence="2 3">
    <name type="scientific">Pseudozyma hubeiensis (strain SY62)</name>
    <name type="common">Yeast</name>
    <dbReference type="NCBI Taxonomy" id="1305764"/>
    <lineage>
        <taxon>Eukaryota</taxon>
        <taxon>Fungi</taxon>
        <taxon>Dikarya</taxon>
        <taxon>Basidiomycota</taxon>
        <taxon>Ustilaginomycotina</taxon>
        <taxon>Ustilaginomycetes</taxon>
        <taxon>Ustilaginales</taxon>
        <taxon>Ustilaginaceae</taxon>
        <taxon>Pseudozyma</taxon>
    </lineage>
</organism>
<feature type="region of interest" description="Disordered" evidence="1">
    <location>
        <begin position="35"/>
        <end position="83"/>
    </location>
</feature>
<gene>
    <name evidence="2" type="ORF">PHSY_006221</name>
</gene>
<dbReference type="RefSeq" id="XP_012192214.1">
    <property type="nucleotide sequence ID" value="XM_012336824.1"/>
</dbReference>
<dbReference type="HOGENOM" id="CLU_2543556_0_0_1"/>
<dbReference type="Proteomes" id="UP000014071">
    <property type="component" value="Unassembled WGS sequence"/>
</dbReference>
<keyword evidence="3" id="KW-1185">Reference proteome</keyword>
<evidence type="ECO:0000313" key="2">
    <source>
        <dbReference type="EMBL" id="GAC98627.1"/>
    </source>
</evidence>
<dbReference type="GeneID" id="24111493"/>
<feature type="compositionally biased region" description="Polar residues" evidence="1">
    <location>
        <begin position="40"/>
        <end position="49"/>
    </location>
</feature>
<accession>R9PBL0</accession>
<proteinExistence type="predicted"/>
<protein>
    <submittedName>
        <fullName evidence="2">Uncharacterized protein</fullName>
    </submittedName>
</protein>
<sequence length="83" mass="9069">MAGFVCLEGAVRLGRQAGVRTERQRTWERRIGGMPRVTSHKWTTESQGRLSVAASEKSSEDGEDEVDGDKNDDVDDEGMDGVG</sequence>
<reference evidence="3" key="1">
    <citation type="journal article" date="2013" name="Genome Announc.">
        <title>Draft genome sequence of the basidiomycetous yeast-like fungus Pseudozyma hubeiensis SY62, which produces an abundant amount of the biosurfactant mannosylerythritol lipids.</title>
        <authorList>
            <person name="Konishi M."/>
            <person name="Hatada Y."/>
            <person name="Horiuchi J."/>
        </authorList>
    </citation>
    <scope>NUCLEOTIDE SEQUENCE [LARGE SCALE GENOMIC DNA]</scope>
    <source>
        <strain evidence="3">SY62</strain>
    </source>
</reference>
<feature type="compositionally biased region" description="Acidic residues" evidence="1">
    <location>
        <begin position="61"/>
        <end position="83"/>
    </location>
</feature>
<evidence type="ECO:0000313" key="3">
    <source>
        <dbReference type="Proteomes" id="UP000014071"/>
    </source>
</evidence>
<dbReference type="EMBL" id="DF238821">
    <property type="protein sequence ID" value="GAC98627.1"/>
    <property type="molecule type" value="Genomic_DNA"/>
</dbReference>
<name>R9PBL0_PSEHS</name>
<dbReference type="AlphaFoldDB" id="R9PBL0"/>